<keyword evidence="8" id="KW-0472">Membrane</keyword>
<proteinExistence type="inferred from homology"/>
<dbReference type="EMBL" id="CAJPIZ010029089">
    <property type="protein sequence ID" value="CAG2119613.1"/>
    <property type="molecule type" value="Genomic_DNA"/>
</dbReference>
<keyword evidence="7 10" id="KW-0503">Monooxygenase</keyword>
<comment type="cofactor">
    <cofactor evidence="1 9">
        <name>heme</name>
        <dbReference type="ChEBI" id="CHEBI:30413"/>
    </cofactor>
</comment>
<dbReference type="Gene3D" id="1.10.630.10">
    <property type="entry name" value="Cytochrome P450"/>
    <property type="match status" value="1"/>
</dbReference>
<dbReference type="PROSITE" id="PS00086">
    <property type="entry name" value="CYTOCHROME_P450"/>
    <property type="match status" value="1"/>
</dbReference>
<dbReference type="PRINTS" id="PR00463">
    <property type="entry name" value="EP450I"/>
</dbReference>
<dbReference type="Proteomes" id="UP000759131">
    <property type="component" value="Unassembled WGS sequence"/>
</dbReference>
<dbReference type="InterPro" id="IPR017972">
    <property type="entry name" value="Cyt_P450_CS"/>
</dbReference>
<dbReference type="EMBL" id="OC883664">
    <property type="protein sequence ID" value="CAD7643372.1"/>
    <property type="molecule type" value="Genomic_DNA"/>
</dbReference>
<gene>
    <name evidence="11" type="ORF">OSB1V03_LOCUS19560</name>
</gene>
<keyword evidence="12" id="KW-1185">Reference proteome</keyword>
<reference evidence="11" key="1">
    <citation type="submission" date="2020-11" db="EMBL/GenBank/DDBJ databases">
        <authorList>
            <person name="Tran Van P."/>
        </authorList>
    </citation>
    <scope>NUCLEOTIDE SEQUENCE</scope>
</reference>
<comment type="similarity">
    <text evidence="3 10">Belongs to the cytochrome P450 family.</text>
</comment>
<sequence length="414" mass="47682">MKSHANTDKSFGYDILYDWLGKGLLINTSTDLWRQRRRLIAPAFHRQTLDNFLPVFNDLSRVFEQRLHRSLEKESINICDLIFSLSLDIIAETGMGIKLNAQGNEHRDYIDAIQHIGKIMEYRFLNPLLWPDCTFKLSETGKQFKQCYNISHSLTHRVISDRKRVMIESKGFHGSDASDGHNEGKAGKRLAFLDLLLAHHLSNNNSLSLEDIREEVDTFMFAGHDTTACCLSWTIFFLGLYPEIQGRIHEELDEIFDNNCDINAENINKLRYLEAVIKESLRLRSPVPTIMRTLTQDIQLGPYTIPSGVSILLLLDELHHDPDIYPKPLKFNPDRWLSSEHGGNKAASFMPFSLGARDCIGQRFAMNELKVVLGRVLHRYAFRSLEPIDKVIEYHAMVKKPKYGIRVKVTQRVK</sequence>
<keyword evidence="4 9" id="KW-0349">Heme</keyword>
<evidence type="ECO:0000256" key="5">
    <source>
        <dbReference type="ARBA" id="ARBA00022824"/>
    </source>
</evidence>
<name>A0A7R9QEX7_9ACAR</name>
<dbReference type="InterPro" id="IPR002401">
    <property type="entry name" value="Cyt_P450_E_grp-I"/>
</dbReference>
<dbReference type="OrthoDB" id="1470350at2759"/>
<dbReference type="GO" id="GO:0016705">
    <property type="term" value="F:oxidoreductase activity, acting on paired donors, with incorporation or reduction of molecular oxygen"/>
    <property type="evidence" value="ECO:0007669"/>
    <property type="project" value="InterPro"/>
</dbReference>
<dbReference type="PANTHER" id="PTHR24291">
    <property type="entry name" value="CYTOCHROME P450 FAMILY 4"/>
    <property type="match status" value="1"/>
</dbReference>
<keyword evidence="6 9" id="KW-0408">Iron</keyword>
<accession>A0A7R9QEX7</accession>
<dbReference type="PANTHER" id="PTHR24291:SF189">
    <property type="entry name" value="CYTOCHROME P450 4C3-RELATED"/>
    <property type="match status" value="1"/>
</dbReference>
<evidence type="ECO:0000256" key="10">
    <source>
        <dbReference type="RuleBase" id="RU000461"/>
    </source>
</evidence>
<keyword evidence="10" id="KW-0560">Oxidoreductase</keyword>
<dbReference type="Pfam" id="PF00067">
    <property type="entry name" value="p450"/>
    <property type="match status" value="1"/>
</dbReference>
<dbReference type="CDD" id="cd20628">
    <property type="entry name" value="CYP4"/>
    <property type="match status" value="1"/>
</dbReference>
<dbReference type="GO" id="GO:0005789">
    <property type="term" value="C:endoplasmic reticulum membrane"/>
    <property type="evidence" value="ECO:0007669"/>
    <property type="project" value="UniProtKB-SubCell"/>
</dbReference>
<dbReference type="InterPro" id="IPR036396">
    <property type="entry name" value="Cyt_P450_sf"/>
</dbReference>
<evidence type="ECO:0000256" key="7">
    <source>
        <dbReference type="ARBA" id="ARBA00023033"/>
    </source>
</evidence>
<evidence type="ECO:0000313" key="11">
    <source>
        <dbReference type="EMBL" id="CAD7643372.1"/>
    </source>
</evidence>
<dbReference type="AlphaFoldDB" id="A0A7R9QEX7"/>
<organism evidence="11">
    <name type="scientific">Medioppia subpectinata</name>
    <dbReference type="NCBI Taxonomy" id="1979941"/>
    <lineage>
        <taxon>Eukaryota</taxon>
        <taxon>Metazoa</taxon>
        <taxon>Ecdysozoa</taxon>
        <taxon>Arthropoda</taxon>
        <taxon>Chelicerata</taxon>
        <taxon>Arachnida</taxon>
        <taxon>Acari</taxon>
        <taxon>Acariformes</taxon>
        <taxon>Sarcoptiformes</taxon>
        <taxon>Oribatida</taxon>
        <taxon>Brachypylina</taxon>
        <taxon>Oppioidea</taxon>
        <taxon>Oppiidae</taxon>
        <taxon>Medioppia</taxon>
    </lineage>
</organism>
<dbReference type="GO" id="GO:0005506">
    <property type="term" value="F:iron ion binding"/>
    <property type="evidence" value="ECO:0007669"/>
    <property type="project" value="InterPro"/>
</dbReference>
<evidence type="ECO:0000256" key="8">
    <source>
        <dbReference type="ARBA" id="ARBA00023136"/>
    </source>
</evidence>
<dbReference type="GO" id="GO:0004497">
    <property type="term" value="F:monooxygenase activity"/>
    <property type="evidence" value="ECO:0007669"/>
    <property type="project" value="UniProtKB-KW"/>
</dbReference>
<evidence type="ECO:0000256" key="9">
    <source>
        <dbReference type="PIRSR" id="PIRSR602401-1"/>
    </source>
</evidence>
<evidence type="ECO:0000256" key="1">
    <source>
        <dbReference type="ARBA" id="ARBA00001971"/>
    </source>
</evidence>
<protein>
    <recommendedName>
        <fullName evidence="13">Cytochrome P450</fullName>
    </recommendedName>
</protein>
<evidence type="ECO:0008006" key="13">
    <source>
        <dbReference type="Google" id="ProtNLM"/>
    </source>
</evidence>
<evidence type="ECO:0000256" key="6">
    <source>
        <dbReference type="ARBA" id="ARBA00023004"/>
    </source>
</evidence>
<keyword evidence="5" id="KW-0256">Endoplasmic reticulum</keyword>
<evidence type="ECO:0000313" key="12">
    <source>
        <dbReference type="Proteomes" id="UP000759131"/>
    </source>
</evidence>
<evidence type="ECO:0000256" key="4">
    <source>
        <dbReference type="ARBA" id="ARBA00022617"/>
    </source>
</evidence>
<dbReference type="GO" id="GO:0020037">
    <property type="term" value="F:heme binding"/>
    <property type="evidence" value="ECO:0007669"/>
    <property type="project" value="InterPro"/>
</dbReference>
<dbReference type="InterPro" id="IPR050196">
    <property type="entry name" value="Cytochrome_P450_Monoox"/>
</dbReference>
<comment type="subcellular location">
    <subcellularLocation>
        <location evidence="2">Endoplasmic reticulum membrane</location>
    </subcellularLocation>
</comment>
<dbReference type="PRINTS" id="PR00385">
    <property type="entry name" value="P450"/>
</dbReference>
<evidence type="ECO:0000256" key="3">
    <source>
        <dbReference type="ARBA" id="ARBA00010617"/>
    </source>
</evidence>
<keyword evidence="9 10" id="KW-0479">Metal-binding</keyword>
<feature type="binding site" description="axial binding residue" evidence="9">
    <location>
        <position position="359"/>
    </location>
    <ligand>
        <name>heme</name>
        <dbReference type="ChEBI" id="CHEBI:30413"/>
    </ligand>
    <ligandPart>
        <name>Fe</name>
        <dbReference type="ChEBI" id="CHEBI:18248"/>
    </ligandPart>
</feature>
<dbReference type="InterPro" id="IPR001128">
    <property type="entry name" value="Cyt_P450"/>
</dbReference>
<evidence type="ECO:0000256" key="2">
    <source>
        <dbReference type="ARBA" id="ARBA00004586"/>
    </source>
</evidence>
<dbReference type="SUPFAM" id="SSF48264">
    <property type="entry name" value="Cytochrome P450"/>
    <property type="match status" value="1"/>
</dbReference>